<dbReference type="InterPro" id="IPR032806">
    <property type="entry name" value="YbfD_N"/>
</dbReference>
<feature type="domain" description="H repeat-associated protein N-terminal" evidence="2">
    <location>
        <begin position="11"/>
        <end position="97"/>
    </location>
</feature>
<dbReference type="PANTHER" id="PTHR30298">
    <property type="entry name" value="H REPEAT-ASSOCIATED PREDICTED TRANSPOSASE"/>
    <property type="match status" value="1"/>
</dbReference>
<evidence type="ECO:0000313" key="4">
    <source>
        <dbReference type="Proteomes" id="UP000008206"/>
    </source>
</evidence>
<reference evidence="4" key="1">
    <citation type="journal article" date="2011" name="MBio">
        <title>Novel metabolic attributes of the genus Cyanothece, comprising a group of unicellular nitrogen-fixing Cyanobacteria.</title>
        <authorList>
            <person name="Bandyopadhyay A."/>
            <person name="Elvitigala T."/>
            <person name="Welsh E."/>
            <person name="Stockel J."/>
            <person name="Liberton M."/>
            <person name="Min H."/>
            <person name="Sherman L.A."/>
            <person name="Pakrasi H.B."/>
        </authorList>
    </citation>
    <scope>NUCLEOTIDE SEQUENCE [LARGE SCALE GENOMIC DNA]</scope>
    <source>
        <strain evidence="4">PCC 7822</strain>
        <plasmid evidence="4">Cy782202</plasmid>
    </source>
</reference>
<dbReference type="OrthoDB" id="582614at2"/>
<dbReference type="AlphaFoldDB" id="E0UMG2"/>
<feature type="domain" description="Transposase IS4-like" evidence="1">
    <location>
        <begin position="106"/>
        <end position="362"/>
    </location>
</feature>
<dbReference type="Proteomes" id="UP000008206">
    <property type="component" value="Plasmid Cy782202"/>
</dbReference>
<keyword evidence="4" id="KW-1185">Reference proteome</keyword>
<dbReference type="EMBL" id="CP002200">
    <property type="protein sequence ID" value="ADN18142.1"/>
    <property type="molecule type" value="Genomic_DNA"/>
</dbReference>
<keyword evidence="3" id="KW-0614">Plasmid</keyword>
<dbReference type="Pfam" id="PF01609">
    <property type="entry name" value="DDE_Tnp_1"/>
    <property type="match status" value="1"/>
</dbReference>
<dbReference type="InterPro" id="IPR047647">
    <property type="entry name" value="ISAs1_transpos"/>
</dbReference>
<protein>
    <submittedName>
        <fullName evidence="3">Transposase IS4 family protein</fullName>
    </submittedName>
</protein>
<dbReference type="InterPro" id="IPR002559">
    <property type="entry name" value="Transposase_11"/>
</dbReference>
<evidence type="ECO:0000259" key="1">
    <source>
        <dbReference type="Pfam" id="PF01609"/>
    </source>
</evidence>
<accession>E0UMG2</accession>
<dbReference type="PANTHER" id="PTHR30298:SF0">
    <property type="entry name" value="PROTEIN YBFL-RELATED"/>
    <property type="match status" value="1"/>
</dbReference>
<organism evidence="3 4">
    <name type="scientific">Gloeothece verrucosa (strain PCC 7822)</name>
    <name type="common">Cyanothece sp. (strain PCC 7822)</name>
    <dbReference type="NCBI Taxonomy" id="497965"/>
    <lineage>
        <taxon>Bacteria</taxon>
        <taxon>Bacillati</taxon>
        <taxon>Cyanobacteriota</taxon>
        <taxon>Cyanophyceae</taxon>
        <taxon>Oscillatoriophycideae</taxon>
        <taxon>Chroococcales</taxon>
        <taxon>Aphanothecaceae</taxon>
        <taxon>Gloeothece</taxon>
        <taxon>Gloeothece verrucosa</taxon>
    </lineage>
</organism>
<dbReference type="InterPro" id="IPR051698">
    <property type="entry name" value="Transposase_11-like"/>
</dbReference>
<dbReference type="HOGENOM" id="CLU_046404_0_1_3"/>
<dbReference type="NCBIfam" id="NF033564">
    <property type="entry name" value="transpos_ISAs1"/>
    <property type="match status" value="1"/>
</dbReference>
<geneLocation type="plasmid" evidence="3 4">
    <name>Cy782202</name>
</geneLocation>
<dbReference type="GO" id="GO:0004803">
    <property type="term" value="F:transposase activity"/>
    <property type="evidence" value="ECO:0007669"/>
    <property type="project" value="InterPro"/>
</dbReference>
<evidence type="ECO:0000259" key="2">
    <source>
        <dbReference type="Pfam" id="PF13808"/>
    </source>
</evidence>
<gene>
    <name evidence="3" type="ordered locus">Cyan7822_6353</name>
</gene>
<dbReference type="RefSeq" id="WP_013334890.1">
    <property type="nucleotide sequence ID" value="NC_014534.1"/>
</dbReference>
<dbReference type="GO" id="GO:0003677">
    <property type="term" value="F:DNA binding"/>
    <property type="evidence" value="ECO:0007669"/>
    <property type="project" value="InterPro"/>
</dbReference>
<dbReference type="KEGG" id="cyj:Cyan7822_6353"/>
<dbReference type="Pfam" id="PF13808">
    <property type="entry name" value="DDE_Tnp_1_assoc"/>
    <property type="match status" value="1"/>
</dbReference>
<proteinExistence type="predicted"/>
<name>E0UMG2_GLOV7</name>
<dbReference type="GO" id="GO:0006313">
    <property type="term" value="P:DNA transposition"/>
    <property type="evidence" value="ECO:0007669"/>
    <property type="project" value="InterPro"/>
</dbReference>
<sequence length="393" mass="45023">MKLKPKTTIEDFFGKIEDPRIERTKKHKLIDIITITICAVICGADSWIDIELFGKCKYKWLKKFLELPNGIPSHDTFARVFSLLEPEKLQQSFLKWIESISSLTQGEIVAIDGKTIRHSYDKSKDKSAVQMVSAWATTNGLVLGQSIVDEKSNEITAIPDGQLTVRRATAHPCPQLLKVLSLSGCIVTIDAIGCQKEIVKQITEQDADYVITLKKNQVNLYEKVEALFKKALINNFEGFIKSEYKVKDEGHGRQEVRYYQMLSNVAEEIDPDWQWLNLNSIGYVDYLRVENGTDKTSLDRRYFISSLNNNIKLFSKAIREHWCIENQCHWVLDVQFCEDDSRIRKDNAPANIAILRHLGLNLLKQEKTQKVGVKAKRKKAGWDENYLLKVLSG</sequence>
<evidence type="ECO:0000313" key="3">
    <source>
        <dbReference type="EMBL" id="ADN18142.1"/>
    </source>
</evidence>